<evidence type="ECO:0000313" key="3">
    <source>
        <dbReference type="Proteomes" id="UP000623307"/>
    </source>
</evidence>
<reference evidence="2" key="1">
    <citation type="submission" date="2018-01" db="EMBL/GenBank/DDBJ databases">
        <authorList>
            <person name="Clerissi C."/>
        </authorList>
    </citation>
    <scope>NUCLEOTIDE SEQUENCE</scope>
    <source>
        <strain evidence="2">Cupriavidus oxalaticus LMG 2235</strain>
    </source>
</reference>
<name>A0A375GJS7_9BURK</name>
<protein>
    <submittedName>
        <fullName evidence="2">Uncharacterized protein</fullName>
    </submittedName>
</protein>
<dbReference type="RefSeq" id="WP_147318615.1">
    <property type="nucleotide sequence ID" value="NZ_CP069809.1"/>
</dbReference>
<evidence type="ECO:0000313" key="2">
    <source>
        <dbReference type="EMBL" id="SPC19284.1"/>
    </source>
</evidence>
<reference evidence="1 3" key="2">
    <citation type="submission" date="2021-02" db="EMBL/GenBank/DDBJ databases">
        <title>Complete Genome Sequence of Cupriavidus oxalaticus Strain Ox1, a Soil Oxalate-Degrading Species.</title>
        <authorList>
            <person name="Palmieri F."/>
            <person name="Udriet P."/>
            <person name="Deuasquier M."/>
            <person name="Beaudoing E."/>
            <person name="Johnson S.L."/>
            <person name="Davenport K.W."/>
            <person name="Chain P.S."/>
            <person name="Bindschedler S."/>
            <person name="Junier P."/>
        </authorList>
    </citation>
    <scope>NUCLEOTIDE SEQUENCE [LARGE SCALE GENOMIC DNA]</scope>
    <source>
        <strain evidence="1 3">Ox1</strain>
    </source>
</reference>
<dbReference type="GeneID" id="303488685"/>
<evidence type="ECO:0000313" key="1">
    <source>
        <dbReference type="EMBL" id="QRQ92107.1"/>
    </source>
</evidence>
<dbReference type="AlphaFoldDB" id="A0A375GJS7"/>
<proteinExistence type="predicted"/>
<keyword evidence="3" id="KW-1185">Reference proteome</keyword>
<accession>A0A375GJS7</accession>
<dbReference type="Proteomes" id="UP000623307">
    <property type="component" value="Chromosome 1"/>
</dbReference>
<dbReference type="EMBL" id="OGUS01000136">
    <property type="protein sequence ID" value="SPC19284.1"/>
    <property type="molecule type" value="Genomic_DNA"/>
</dbReference>
<organism evidence="2">
    <name type="scientific">Cupriavidus oxalaticus</name>
    <dbReference type="NCBI Taxonomy" id="96344"/>
    <lineage>
        <taxon>Bacteria</taxon>
        <taxon>Pseudomonadati</taxon>
        <taxon>Pseudomonadota</taxon>
        <taxon>Betaproteobacteria</taxon>
        <taxon>Burkholderiales</taxon>
        <taxon>Burkholderiaceae</taxon>
        <taxon>Cupriavidus</taxon>
    </lineage>
</organism>
<dbReference type="Proteomes" id="UP000256862">
    <property type="component" value="Plasmid CO2235_mp"/>
</dbReference>
<gene>
    <name evidence="2" type="ORF">CO2235_MP130019</name>
    <name evidence="1" type="ORF">JTE92_04100</name>
</gene>
<dbReference type="EMBL" id="CP069811">
    <property type="protein sequence ID" value="QRQ92107.1"/>
    <property type="molecule type" value="Genomic_DNA"/>
</dbReference>
<sequence>MTISGDASCGIEDAAGFHAAGGFCRSVIVLGKTYGITVDMIVNRIGKPVATRKNEVLQKIVDSIHLSNPGSRKAIKESLH</sequence>